<evidence type="ECO:0000313" key="3">
    <source>
        <dbReference type="Proteomes" id="UP000244223"/>
    </source>
</evidence>
<evidence type="ECO:0000259" key="1">
    <source>
        <dbReference type="PROSITE" id="PS50234"/>
    </source>
</evidence>
<dbReference type="SUPFAM" id="SSF53300">
    <property type="entry name" value="vWA-like"/>
    <property type="match status" value="1"/>
</dbReference>
<accession>A0A2T5J2K7</accession>
<evidence type="ECO:0000313" key="2">
    <source>
        <dbReference type="EMBL" id="PTQ90755.1"/>
    </source>
</evidence>
<sequence length="207" mass="22304">MMTRRLAVYLLLDTSGSMRGEPIASVNSGLKAMLASLRQNTQASAAVHMAIITFDSQIKEVVPLTPLAQLNLPMIVCPESGATFLGEGLATVCQRVDRDLNIDDQHDWPPLLFIMTDGKPSDTLAFSEAITDIKARRFGQIVACAAGTKADASALKRLTETVVSLDTMDSTSFAGFFRWLSATVSANQHSETSMTLPPPPAEIHIVI</sequence>
<comment type="caution">
    <text evidence="2">The sequence shown here is derived from an EMBL/GenBank/DDBJ whole genome shotgun (WGS) entry which is preliminary data.</text>
</comment>
<gene>
    <name evidence="2" type="ORF">C8N29_102155</name>
</gene>
<feature type="domain" description="VWFA" evidence="1">
    <location>
        <begin position="7"/>
        <end position="159"/>
    </location>
</feature>
<dbReference type="InterPro" id="IPR002035">
    <property type="entry name" value="VWF_A"/>
</dbReference>
<proteinExistence type="predicted"/>
<dbReference type="Proteomes" id="UP000244223">
    <property type="component" value="Unassembled WGS sequence"/>
</dbReference>
<dbReference type="PIRSF" id="PIRSF020634">
    <property type="entry name" value="TerY_vWA"/>
    <property type="match status" value="1"/>
</dbReference>
<organism evidence="2 3">
    <name type="scientific">Agitococcus lubricus</name>
    <dbReference type="NCBI Taxonomy" id="1077255"/>
    <lineage>
        <taxon>Bacteria</taxon>
        <taxon>Pseudomonadati</taxon>
        <taxon>Pseudomonadota</taxon>
        <taxon>Gammaproteobacteria</taxon>
        <taxon>Moraxellales</taxon>
        <taxon>Moraxellaceae</taxon>
        <taxon>Agitococcus</taxon>
    </lineage>
</organism>
<dbReference type="RefSeq" id="WP_239986949.1">
    <property type="nucleotide sequence ID" value="NZ_QAON01000002.1"/>
</dbReference>
<dbReference type="Pfam" id="PF00092">
    <property type="entry name" value="VWA"/>
    <property type="match status" value="1"/>
</dbReference>
<keyword evidence="3" id="KW-1185">Reference proteome</keyword>
<dbReference type="PROSITE" id="PS50234">
    <property type="entry name" value="VWFA"/>
    <property type="match status" value="1"/>
</dbReference>
<name>A0A2T5J2K7_9GAMM</name>
<dbReference type="EMBL" id="QAON01000002">
    <property type="protein sequence ID" value="PTQ90755.1"/>
    <property type="molecule type" value="Genomic_DNA"/>
</dbReference>
<dbReference type="SMART" id="SM00327">
    <property type="entry name" value="VWA"/>
    <property type="match status" value="1"/>
</dbReference>
<dbReference type="InterPro" id="IPR011392">
    <property type="entry name" value="Tellurite-R_TerY"/>
</dbReference>
<dbReference type="AlphaFoldDB" id="A0A2T5J2K7"/>
<dbReference type="InterPro" id="IPR036465">
    <property type="entry name" value="vWFA_dom_sf"/>
</dbReference>
<reference evidence="2 3" key="1">
    <citation type="submission" date="2018-04" db="EMBL/GenBank/DDBJ databases">
        <title>Genomic Encyclopedia of Archaeal and Bacterial Type Strains, Phase II (KMG-II): from individual species to whole genera.</title>
        <authorList>
            <person name="Goeker M."/>
        </authorList>
    </citation>
    <scope>NUCLEOTIDE SEQUENCE [LARGE SCALE GENOMIC DNA]</scope>
    <source>
        <strain evidence="2 3">DSM 5822</strain>
    </source>
</reference>
<protein>
    <submittedName>
        <fullName evidence="2">Uncharacterized protein YegL</fullName>
    </submittedName>
</protein>
<dbReference type="Gene3D" id="3.40.50.410">
    <property type="entry name" value="von Willebrand factor, type A domain"/>
    <property type="match status" value="1"/>
</dbReference>